<feature type="domain" description="F-box" evidence="1">
    <location>
        <begin position="4"/>
        <end position="43"/>
    </location>
</feature>
<organism evidence="2 3">
    <name type="scientific">Rosa chinensis</name>
    <name type="common">China rose</name>
    <dbReference type="NCBI Taxonomy" id="74649"/>
    <lineage>
        <taxon>Eukaryota</taxon>
        <taxon>Viridiplantae</taxon>
        <taxon>Streptophyta</taxon>
        <taxon>Embryophyta</taxon>
        <taxon>Tracheophyta</taxon>
        <taxon>Spermatophyta</taxon>
        <taxon>Magnoliopsida</taxon>
        <taxon>eudicotyledons</taxon>
        <taxon>Gunneridae</taxon>
        <taxon>Pentapetalae</taxon>
        <taxon>rosids</taxon>
        <taxon>fabids</taxon>
        <taxon>Rosales</taxon>
        <taxon>Rosaceae</taxon>
        <taxon>Rosoideae</taxon>
        <taxon>Rosoideae incertae sedis</taxon>
        <taxon>Rosa</taxon>
    </lineage>
</organism>
<dbReference type="InterPro" id="IPR036047">
    <property type="entry name" value="F-box-like_dom_sf"/>
</dbReference>
<dbReference type="SMART" id="SM00256">
    <property type="entry name" value="FBOX"/>
    <property type="match status" value="1"/>
</dbReference>
<accession>A0A2P6RMQ4</accession>
<protein>
    <submittedName>
        <fullName evidence="2">Putative F-box domain-containing protein</fullName>
    </submittedName>
</protein>
<dbReference type="Gramene" id="PRQ47698">
    <property type="protein sequence ID" value="PRQ47698"/>
    <property type="gene ID" value="RchiOBHm_Chr2g0102561"/>
</dbReference>
<dbReference type="EMBL" id="PDCK01000040">
    <property type="protein sequence ID" value="PRQ47698.1"/>
    <property type="molecule type" value="Genomic_DNA"/>
</dbReference>
<evidence type="ECO:0000259" key="1">
    <source>
        <dbReference type="SMART" id="SM00256"/>
    </source>
</evidence>
<dbReference type="PANTHER" id="PTHR35546:SF25">
    <property type="entry name" value="F-BOX DOMAIN-CONTAINING PROTEIN"/>
    <property type="match status" value="1"/>
</dbReference>
<reference evidence="2 3" key="1">
    <citation type="journal article" date="2018" name="Nat. Genet.">
        <title>The Rosa genome provides new insights in the design of modern roses.</title>
        <authorList>
            <person name="Bendahmane M."/>
        </authorList>
    </citation>
    <scope>NUCLEOTIDE SEQUENCE [LARGE SCALE GENOMIC DNA]</scope>
    <source>
        <strain evidence="3">cv. Old Blush</strain>
    </source>
</reference>
<comment type="caution">
    <text evidence="2">The sequence shown here is derived from an EMBL/GenBank/DDBJ whole genome shotgun (WGS) entry which is preliminary data.</text>
</comment>
<sequence length="483" mass="55883">MGNLCEDLWVEILGRLSSEKDLVPCMSVSKLWHRIASDLWVRRFWAQSPPLGVYFRTIQNPSSPCMLTMVDKVPSYLPSINYISLYNYHNMDDNLESTSGYHLGTLFNGLSDLFEGYKRRWQFYRHYKHGHDDHDDQYLHGCNGLLLLLKSGTYQFYVCNPIITQQVPVPKACVHQNHEQFCAALAFDPSESPRHYRVVRIDYSESVSSTSNSVMFDIFSSKYGQWVRHRLQLDPGFTEGFEKVKLCRQFFYLRGKLYSLAMSWKILCIDLKTVEASALELPVPEANKNGAMGCLGVSMDLLCYIKRIKRMPSSRFHDLVVWYYDDRCESSEWTRRYNVSCGLLGYGIKYQGYDYDDTVEPYAISPSSDVLFFGTPNLISCYHLKSEKYKPVCHLSPSKIVPDYFWALRACFVPFYQLGNKAVVPEGKGIEILTAEAQCEEEKDVDKVEVINVKLCDRHKKPLPPLIYPSEITEMYLEFECPN</sequence>
<dbReference type="InterPro" id="IPR055290">
    <property type="entry name" value="At3g26010-like"/>
</dbReference>
<dbReference type="OMA" id="DTQKWAL"/>
<keyword evidence="3" id="KW-1185">Reference proteome</keyword>
<gene>
    <name evidence="2" type="ORF">RchiOBHm_Chr2g0102561</name>
</gene>
<name>A0A2P6RMQ4_ROSCH</name>
<dbReference type="AlphaFoldDB" id="A0A2P6RMQ4"/>
<dbReference type="SUPFAM" id="SSF81383">
    <property type="entry name" value="F-box domain"/>
    <property type="match status" value="1"/>
</dbReference>
<dbReference type="Gene3D" id="1.20.1280.50">
    <property type="match status" value="1"/>
</dbReference>
<evidence type="ECO:0000313" key="2">
    <source>
        <dbReference type="EMBL" id="PRQ47698.1"/>
    </source>
</evidence>
<dbReference type="Proteomes" id="UP000238479">
    <property type="component" value="Chromosome 2"/>
</dbReference>
<dbReference type="InterPro" id="IPR056592">
    <property type="entry name" value="Beta-prop_At3g26010-like"/>
</dbReference>
<dbReference type="PANTHER" id="PTHR35546">
    <property type="entry name" value="F-BOX PROTEIN INTERACTION DOMAIN PROTEIN-RELATED"/>
    <property type="match status" value="1"/>
</dbReference>
<dbReference type="InterPro" id="IPR001810">
    <property type="entry name" value="F-box_dom"/>
</dbReference>
<proteinExistence type="predicted"/>
<dbReference type="Pfam" id="PF12937">
    <property type="entry name" value="F-box-like"/>
    <property type="match status" value="1"/>
</dbReference>
<dbReference type="Pfam" id="PF24750">
    <property type="entry name" value="b-prop_At3g26010-like"/>
    <property type="match status" value="1"/>
</dbReference>
<evidence type="ECO:0000313" key="3">
    <source>
        <dbReference type="Proteomes" id="UP000238479"/>
    </source>
</evidence>